<evidence type="ECO:0000259" key="2">
    <source>
        <dbReference type="Pfam" id="PF13843"/>
    </source>
</evidence>
<reference evidence="3" key="1">
    <citation type="journal article" date="2020" name="Cell">
        <title>Large-Scale Comparative Analyses of Tick Genomes Elucidate Their Genetic Diversity and Vector Capacities.</title>
        <authorList>
            <consortium name="Tick Genome and Microbiome Consortium (TIGMIC)"/>
            <person name="Jia N."/>
            <person name="Wang J."/>
            <person name="Shi W."/>
            <person name="Du L."/>
            <person name="Sun Y."/>
            <person name="Zhan W."/>
            <person name="Jiang J.F."/>
            <person name="Wang Q."/>
            <person name="Zhang B."/>
            <person name="Ji P."/>
            <person name="Bell-Sakyi L."/>
            <person name="Cui X.M."/>
            <person name="Yuan T.T."/>
            <person name="Jiang B.G."/>
            <person name="Yang W.F."/>
            <person name="Lam T.T."/>
            <person name="Chang Q.C."/>
            <person name="Ding S.J."/>
            <person name="Wang X.J."/>
            <person name="Zhu J.G."/>
            <person name="Ruan X.D."/>
            <person name="Zhao L."/>
            <person name="Wei J.T."/>
            <person name="Ye R.Z."/>
            <person name="Que T.C."/>
            <person name="Du C.H."/>
            <person name="Zhou Y.H."/>
            <person name="Cheng J.X."/>
            <person name="Dai P.F."/>
            <person name="Guo W.B."/>
            <person name="Han X.H."/>
            <person name="Huang E.J."/>
            <person name="Li L.F."/>
            <person name="Wei W."/>
            <person name="Gao Y.C."/>
            <person name="Liu J.Z."/>
            <person name="Shao H.Z."/>
            <person name="Wang X."/>
            <person name="Wang C.C."/>
            <person name="Yang T.C."/>
            <person name="Huo Q.B."/>
            <person name="Li W."/>
            <person name="Chen H.Y."/>
            <person name="Chen S.E."/>
            <person name="Zhou L.G."/>
            <person name="Ni X.B."/>
            <person name="Tian J.H."/>
            <person name="Sheng Y."/>
            <person name="Liu T."/>
            <person name="Pan Y.S."/>
            <person name="Xia L.Y."/>
            <person name="Li J."/>
            <person name="Zhao F."/>
            <person name="Cao W.C."/>
        </authorList>
    </citation>
    <scope>NUCLEOTIDE SEQUENCE</scope>
    <source>
        <strain evidence="3">Rmic-2018</strain>
    </source>
</reference>
<keyword evidence="1" id="KW-0175">Coiled coil</keyword>
<dbReference type="AlphaFoldDB" id="A0A9J6E6W4"/>
<evidence type="ECO:0000313" key="3">
    <source>
        <dbReference type="EMBL" id="KAH8030060.1"/>
    </source>
</evidence>
<dbReference type="InterPro" id="IPR000956">
    <property type="entry name" value="Stathmin_fam"/>
</dbReference>
<dbReference type="InterPro" id="IPR052638">
    <property type="entry name" value="PiggyBac_TE-derived"/>
</dbReference>
<dbReference type="PROSITE" id="PS51663">
    <property type="entry name" value="STATHMIN_3"/>
    <property type="match status" value="1"/>
</dbReference>
<feature type="coiled-coil region" evidence="1">
    <location>
        <begin position="72"/>
        <end position="194"/>
    </location>
</feature>
<dbReference type="Pfam" id="PF00836">
    <property type="entry name" value="Stathmin"/>
    <property type="match status" value="1"/>
</dbReference>
<name>A0A9J6E6W4_RHIMP</name>
<dbReference type="PANTHER" id="PTHR47055:SF3">
    <property type="entry name" value="PHORBOL-ESTER_DAG-TYPE DOMAIN-CONTAINING PROTEIN"/>
    <property type="match status" value="1"/>
</dbReference>
<dbReference type="Gene3D" id="6.10.280.30">
    <property type="match status" value="1"/>
</dbReference>
<dbReference type="Pfam" id="PF13843">
    <property type="entry name" value="DDE_Tnp_1_7"/>
    <property type="match status" value="1"/>
</dbReference>
<dbReference type="GO" id="GO:0043565">
    <property type="term" value="F:sequence-specific DNA binding"/>
    <property type="evidence" value="ECO:0007669"/>
    <property type="project" value="TreeGrafter"/>
</dbReference>
<dbReference type="EMBL" id="JABSTU010000005">
    <property type="protein sequence ID" value="KAH8030060.1"/>
    <property type="molecule type" value="Genomic_DNA"/>
</dbReference>
<evidence type="ECO:0000313" key="4">
    <source>
        <dbReference type="Proteomes" id="UP000821866"/>
    </source>
</evidence>
<dbReference type="VEuPathDB" id="VectorBase:LOC119177886"/>
<feature type="domain" description="PiggyBac transposable element-derived protein" evidence="2">
    <location>
        <begin position="216"/>
        <end position="493"/>
    </location>
</feature>
<dbReference type="PANTHER" id="PTHR47055">
    <property type="entry name" value="DDE_TNP_1_7 DOMAIN-CONTAINING PROTEIN"/>
    <property type="match status" value="1"/>
</dbReference>
<dbReference type="SUPFAM" id="SSF101494">
    <property type="entry name" value="Stathmin"/>
    <property type="match status" value="1"/>
</dbReference>
<comment type="caution">
    <text evidence="3">The sequence shown here is derived from an EMBL/GenBank/DDBJ whole genome shotgun (WGS) entry which is preliminary data.</text>
</comment>
<protein>
    <recommendedName>
        <fullName evidence="2">PiggyBac transposable element-derived protein domain-containing protein</fullName>
    </recommendedName>
</protein>
<dbReference type="Proteomes" id="UP000821866">
    <property type="component" value="Chromosome 3"/>
</dbReference>
<dbReference type="GO" id="GO:0031110">
    <property type="term" value="P:regulation of microtubule polymerization or depolymerization"/>
    <property type="evidence" value="ECO:0007669"/>
    <property type="project" value="InterPro"/>
</dbReference>
<reference evidence="3" key="2">
    <citation type="submission" date="2021-09" db="EMBL/GenBank/DDBJ databases">
        <authorList>
            <person name="Jia N."/>
            <person name="Wang J."/>
            <person name="Shi W."/>
            <person name="Du L."/>
            <person name="Sun Y."/>
            <person name="Zhan W."/>
            <person name="Jiang J."/>
            <person name="Wang Q."/>
            <person name="Zhang B."/>
            <person name="Ji P."/>
            <person name="Sakyi L.B."/>
            <person name="Cui X."/>
            <person name="Yuan T."/>
            <person name="Jiang B."/>
            <person name="Yang W."/>
            <person name="Lam T.T.-Y."/>
            <person name="Chang Q."/>
            <person name="Ding S."/>
            <person name="Wang X."/>
            <person name="Zhu J."/>
            <person name="Ruan X."/>
            <person name="Zhao L."/>
            <person name="Wei J."/>
            <person name="Que T."/>
            <person name="Du C."/>
            <person name="Cheng J."/>
            <person name="Dai P."/>
            <person name="Han X."/>
            <person name="Huang E."/>
            <person name="Gao Y."/>
            <person name="Liu J."/>
            <person name="Shao H."/>
            <person name="Ye R."/>
            <person name="Li L."/>
            <person name="Wei W."/>
            <person name="Wang X."/>
            <person name="Wang C."/>
            <person name="Huo Q."/>
            <person name="Li W."/>
            <person name="Guo W."/>
            <person name="Chen H."/>
            <person name="Chen S."/>
            <person name="Zhou L."/>
            <person name="Zhou L."/>
            <person name="Ni X."/>
            <person name="Tian J."/>
            <person name="Zhou Y."/>
            <person name="Sheng Y."/>
            <person name="Liu T."/>
            <person name="Pan Y."/>
            <person name="Xia L."/>
            <person name="Li J."/>
            <person name="Zhao F."/>
            <person name="Cao W."/>
        </authorList>
    </citation>
    <scope>NUCLEOTIDE SEQUENCE</scope>
    <source>
        <strain evidence="3">Rmic-2018</strain>
        <tissue evidence="3">Larvae</tissue>
    </source>
</reference>
<dbReference type="InterPro" id="IPR029526">
    <property type="entry name" value="PGBD"/>
</dbReference>
<dbReference type="InterPro" id="IPR036002">
    <property type="entry name" value="Stathmin_sf"/>
</dbReference>
<gene>
    <name evidence="3" type="ORF">HPB51_006492</name>
</gene>
<dbReference type="PRINTS" id="PR00345">
    <property type="entry name" value="STATHMIN"/>
</dbReference>
<sequence>MGLFSGLTLEPCLSVGASLKGLCSFKEQIKATEVRCKEQSKGGLKYELVLADPCMDSPLRKPSTSPPKSISAEDIEKKLKEAEERRLSLEAMKLNQLNEKMSRLAEVNQKKEGLTAEFQESIRQNYEKKIEAFKENREAHIKSIQDKQREHVSRVEEVRKSLDAQTQEMLASIQKKIENANEAREAQIAALQERLRNHVSCGLLFLHLSAMLEITEYLGSLAERTARYAPQKGEEVDVTGADIGQFFGLLLFSGYHSVPSEDSCWSTAEDLCVPIVATVMARNRFRPLKRFCHVVDNTQLKAGEKMGKLQPFHDEISKCFRQFGLFNESLSIDESIVPYYDHHSCKMFICGKPIRFGFKIWMMCFSNGYPYAMEVYFGMNEKDDKTPLGIRVVSNMVSVLEAPEHHEVYFDNFFTSHGFLTKLADQGIRATGTVRDTRTGGCPLKSLKNIEKEERGSFHLKCDGAVCACRWNDNAVVTVSSNHLSHEPVGSAKHSS</sequence>
<organism evidence="3 4">
    <name type="scientific">Rhipicephalus microplus</name>
    <name type="common">Cattle tick</name>
    <name type="synonym">Boophilus microplus</name>
    <dbReference type="NCBI Taxonomy" id="6941"/>
    <lineage>
        <taxon>Eukaryota</taxon>
        <taxon>Metazoa</taxon>
        <taxon>Ecdysozoa</taxon>
        <taxon>Arthropoda</taxon>
        <taxon>Chelicerata</taxon>
        <taxon>Arachnida</taxon>
        <taxon>Acari</taxon>
        <taxon>Parasitiformes</taxon>
        <taxon>Ixodida</taxon>
        <taxon>Ixodoidea</taxon>
        <taxon>Ixodidae</taxon>
        <taxon>Rhipicephalinae</taxon>
        <taxon>Rhipicephalus</taxon>
        <taxon>Boophilus</taxon>
    </lineage>
</organism>
<proteinExistence type="predicted"/>
<evidence type="ECO:0000256" key="1">
    <source>
        <dbReference type="SAM" id="Coils"/>
    </source>
</evidence>
<accession>A0A9J6E6W4</accession>
<dbReference type="VEuPathDB" id="VectorBase:LOC119163547"/>
<keyword evidence="4" id="KW-1185">Reference proteome</keyword>